<organism evidence="3 4">
    <name type="scientific">Lactuca saligna</name>
    <name type="common">Willowleaf lettuce</name>
    <dbReference type="NCBI Taxonomy" id="75948"/>
    <lineage>
        <taxon>Eukaryota</taxon>
        <taxon>Viridiplantae</taxon>
        <taxon>Streptophyta</taxon>
        <taxon>Embryophyta</taxon>
        <taxon>Tracheophyta</taxon>
        <taxon>Spermatophyta</taxon>
        <taxon>Magnoliopsida</taxon>
        <taxon>eudicotyledons</taxon>
        <taxon>Gunneridae</taxon>
        <taxon>Pentapetalae</taxon>
        <taxon>asterids</taxon>
        <taxon>campanulids</taxon>
        <taxon>Asterales</taxon>
        <taxon>Asteraceae</taxon>
        <taxon>Cichorioideae</taxon>
        <taxon>Cichorieae</taxon>
        <taxon>Lactucinae</taxon>
        <taxon>Lactuca</taxon>
    </lineage>
</organism>
<feature type="chain" id="PRO_5041291231" description="Malectin-like domain-containing protein" evidence="2">
    <location>
        <begin position="24"/>
        <end position="384"/>
    </location>
</feature>
<keyword evidence="1" id="KW-1133">Transmembrane helix</keyword>
<keyword evidence="1" id="KW-0812">Transmembrane</keyword>
<dbReference type="EMBL" id="OX465085">
    <property type="protein sequence ID" value="CAI9300936.1"/>
    <property type="molecule type" value="Genomic_DNA"/>
</dbReference>
<protein>
    <recommendedName>
        <fullName evidence="5">Malectin-like domain-containing protein</fullName>
    </recommendedName>
</protein>
<evidence type="ECO:0000313" key="3">
    <source>
        <dbReference type="EMBL" id="CAI9300936.1"/>
    </source>
</evidence>
<dbReference type="InterPro" id="IPR010605">
    <property type="entry name" value="DUF1191"/>
</dbReference>
<feature type="signal peptide" evidence="2">
    <location>
        <begin position="1"/>
        <end position="23"/>
    </location>
</feature>
<dbReference type="Pfam" id="PF06697">
    <property type="entry name" value="DUF1191"/>
    <property type="match status" value="1"/>
</dbReference>
<accession>A0AA35ZY30</accession>
<keyword evidence="4" id="KW-1185">Reference proteome</keyword>
<dbReference type="Proteomes" id="UP001177003">
    <property type="component" value="Chromosome 9"/>
</dbReference>
<name>A0AA35ZY30_LACSI</name>
<dbReference type="PANTHER" id="PTHR33512:SF34">
    <property type="entry name" value="MALECTIN-LIKE DOMAIN-CONTAINING PROTEIN"/>
    <property type="match status" value="1"/>
</dbReference>
<keyword evidence="2" id="KW-0732">Signal</keyword>
<proteinExistence type="predicted"/>
<gene>
    <name evidence="3" type="ORF">LSALG_LOCUS39528</name>
</gene>
<dbReference type="AlphaFoldDB" id="A0AA35ZY30"/>
<evidence type="ECO:0000256" key="2">
    <source>
        <dbReference type="SAM" id="SignalP"/>
    </source>
</evidence>
<keyword evidence="1" id="KW-0472">Membrane</keyword>
<reference evidence="3" key="1">
    <citation type="submission" date="2023-04" db="EMBL/GenBank/DDBJ databases">
        <authorList>
            <person name="Vijverberg K."/>
            <person name="Xiong W."/>
            <person name="Schranz E."/>
        </authorList>
    </citation>
    <scope>NUCLEOTIDE SEQUENCE</scope>
</reference>
<dbReference type="GO" id="GO:0016020">
    <property type="term" value="C:membrane"/>
    <property type="evidence" value="ECO:0007669"/>
    <property type="project" value="TreeGrafter"/>
</dbReference>
<evidence type="ECO:0000313" key="4">
    <source>
        <dbReference type="Proteomes" id="UP001177003"/>
    </source>
</evidence>
<feature type="transmembrane region" description="Helical" evidence="1">
    <location>
        <begin position="250"/>
        <end position="275"/>
    </location>
</feature>
<evidence type="ECO:0000256" key="1">
    <source>
        <dbReference type="SAM" id="Phobius"/>
    </source>
</evidence>
<evidence type="ECO:0008006" key="5">
    <source>
        <dbReference type="Google" id="ProtNLM"/>
    </source>
</evidence>
<sequence>MISFASFCVIFSVLFTTIPSVKSQSLRSTGEIFFSPRFLDSVLQDYAFRALSRHRPRTGVVYDGNVPSNLTGSTVSALRLRSGSLRKRGFHGYKEFDIPKGILENPYVERVILVYHNLGNWSSVYYPLPGYSFLSSVVGLLAYNAVNLTAKGLPELDLRTSENPILIKFKTLGVAPDGFLPKCVFFDLFGGVAFDRVQNGSICSSVTQGHVGIVIEERTPAPVPAPPKVPEYPIAGGEGSGRGGGRKKGWWVGGSVACGVLLATVLVVLVLWVRWCSGRKRIGKMKAAAEGGAPLAVTAVGRAKVPVAMGTRTKPVLENEYASDGMLPRLVWIGKSGFSAKFSFRADCGRERFSVVNIFRPLNGLWPLNGLLPVLGVLGENMKI</sequence>
<dbReference type="PANTHER" id="PTHR33512">
    <property type="entry name" value="PROTEIN, PUTATIVE (DUF1191)-RELATED"/>
    <property type="match status" value="1"/>
</dbReference>